<evidence type="ECO:0000313" key="2">
    <source>
        <dbReference type="EMBL" id="KND94427.1"/>
    </source>
</evidence>
<keyword evidence="3" id="KW-1185">Reference proteome</keyword>
<dbReference type="AlphaFoldDB" id="A0A0L0NJW5"/>
<dbReference type="Proteomes" id="UP000036947">
    <property type="component" value="Unassembled WGS sequence"/>
</dbReference>
<name>A0A0L0NJW5_TOLOC</name>
<gene>
    <name evidence="2" type="ORF">TOPH_01141</name>
</gene>
<protein>
    <submittedName>
        <fullName evidence="2">Putative rhamnogalacturonate lyase C</fullName>
    </submittedName>
</protein>
<organism evidence="2 3">
    <name type="scientific">Tolypocladium ophioglossoides (strain CBS 100239)</name>
    <name type="common">Snaketongue truffleclub</name>
    <name type="synonym">Elaphocordyceps ophioglossoides</name>
    <dbReference type="NCBI Taxonomy" id="1163406"/>
    <lineage>
        <taxon>Eukaryota</taxon>
        <taxon>Fungi</taxon>
        <taxon>Dikarya</taxon>
        <taxon>Ascomycota</taxon>
        <taxon>Pezizomycotina</taxon>
        <taxon>Sordariomycetes</taxon>
        <taxon>Hypocreomycetidae</taxon>
        <taxon>Hypocreales</taxon>
        <taxon>Ophiocordycipitaceae</taxon>
        <taxon>Tolypocladium</taxon>
    </lineage>
</organism>
<feature type="domain" description="Calcineurin-like phosphoesterase" evidence="1">
    <location>
        <begin position="68"/>
        <end position="224"/>
    </location>
</feature>
<dbReference type="InterPro" id="IPR051693">
    <property type="entry name" value="UPF0046_metallophosphoest"/>
</dbReference>
<sequence length="297" mass="33599">MFGQRASSFEQLLNRPRRSAWREFLRAPCVFIARQLYLWQRRVPAEPLANPISVVCISDTHNGQPMVPDGDVLVHAGDLTQSGTALSWLSSLPQKHKIVLGGNHDTLLDVRRDDPAGQAGSKREQLAWGDIIYLNDESTIITCSNGRRLNVYGSPKSPKHGNWAFQYLRSEDVWTGKIPQDLDILITHGPPRAHLDLLNLGCVHLLRELWRTQPVLHVFGHVHEGYGSDWLNFDNVQQACERVIFGKGGMFNLLRVVQEFIRSLLTPVKEARCRLVNASSVGGLRDDQRRTPFKVFI</sequence>
<comment type="caution">
    <text evidence="2">The sequence shown here is derived from an EMBL/GenBank/DDBJ whole genome shotgun (WGS) entry which is preliminary data.</text>
</comment>
<keyword evidence="2" id="KW-0456">Lyase</keyword>
<dbReference type="Gene3D" id="3.60.21.10">
    <property type="match status" value="1"/>
</dbReference>
<evidence type="ECO:0000313" key="3">
    <source>
        <dbReference type="Proteomes" id="UP000036947"/>
    </source>
</evidence>
<dbReference type="InterPro" id="IPR004843">
    <property type="entry name" value="Calcineurin-like_PHP"/>
</dbReference>
<dbReference type="PANTHER" id="PTHR12905:SF18">
    <property type="entry name" value="ESTER HYDROLASE, PUTATIVE (AFU_ORTHOLOGUE AFUA_4G03130)-RELATED"/>
    <property type="match status" value="1"/>
</dbReference>
<dbReference type="GO" id="GO:0016787">
    <property type="term" value="F:hydrolase activity"/>
    <property type="evidence" value="ECO:0007669"/>
    <property type="project" value="InterPro"/>
</dbReference>
<proteinExistence type="predicted"/>
<reference evidence="2 3" key="1">
    <citation type="journal article" date="2015" name="BMC Genomics">
        <title>The genome of the truffle-parasite Tolypocladium ophioglossoides and the evolution of antifungal peptaibiotics.</title>
        <authorList>
            <person name="Quandt C.A."/>
            <person name="Bushley K.E."/>
            <person name="Spatafora J.W."/>
        </authorList>
    </citation>
    <scope>NUCLEOTIDE SEQUENCE [LARGE SCALE GENOMIC DNA]</scope>
    <source>
        <strain evidence="2 3">CBS 100239</strain>
    </source>
</reference>
<dbReference type="Pfam" id="PF00149">
    <property type="entry name" value="Metallophos"/>
    <property type="match status" value="1"/>
</dbReference>
<accession>A0A0L0NJW5</accession>
<dbReference type="CDD" id="cd07379">
    <property type="entry name" value="MPP_239FB"/>
    <property type="match status" value="1"/>
</dbReference>
<dbReference type="SUPFAM" id="SSF56300">
    <property type="entry name" value="Metallo-dependent phosphatases"/>
    <property type="match status" value="1"/>
</dbReference>
<dbReference type="InterPro" id="IPR029052">
    <property type="entry name" value="Metallo-depent_PP-like"/>
</dbReference>
<dbReference type="OrthoDB" id="630188at2759"/>
<dbReference type="EMBL" id="LFRF01000002">
    <property type="protein sequence ID" value="KND94427.1"/>
    <property type="molecule type" value="Genomic_DNA"/>
</dbReference>
<dbReference type="PANTHER" id="PTHR12905">
    <property type="entry name" value="METALLOPHOSPHOESTERASE"/>
    <property type="match status" value="1"/>
</dbReference>
<dbReference type="GO" id="GO:0016829">
    <property type="term" value="F:lyase activity"/>
    <property type="evidence" value="ECO:0007669"/>
    <property type="project" value="UniProtKB-KW"/>
</dbReference>
<evidence type="ECO:0000259" key="1">
    <source>
        <dbReference type="Pfam" id="PF00149"/>
    </source>
</evidence>